<keyword evidence="1" id="KW-0472">Membrane</keyword>
<evidence type="ECO:0000313" key="2">
    <source>
        <dbReference type="EMBL" id="MFC0516365.1"/>
    </source>
</evidence>
<keyword evidence="3" id="KW-1185">Reference proteome</keyword>
<keyword evidence="1" id="KW-1133">Transmembrane helix</keyword>
<protein>
    <recommendedName>
        <fullName evidence="4">DUF3278 domain-containing protein</fullName>
    </recommendedName>
</protein>
<reference evidence="2 3" key="1">
    <citation type="submission" date="2024-09" db="EMBL/GenBank/DDBJ databases">
        <authorList>
            <person name="Sun Q."/>
            <person name="Mori K."/>
        </authorList>
    </citation>
    <scope>NUCLEOTIDE SEQUENCE [LARGE SCALE GENOMIC DNA]</scope>
    <source>
        <strain evidence="2 3">NCAIM B.02415</strain>
    </source>
</reference>
<keyword evidence="1" id="KW-0812">Transmembrane</keyword>
<evidence type="ECO:0008006" key="4">
    <source>
        <dbReference type="Google" id="ProtNLM"/>
    </source>
</evidence>
<dbReference type="Proteomes" id="UP001589828">
    <property type="component" value="Unassembled WGS sequence"/>
</dbReference>
<sequence length="209" mass="24157">MNIDDLKDAWNNDEPQGMHLPMDTQTLGKTNSVIDKVRSNMKSEFIATIVAYPFLLWYLICYHRSSFFFNLAIILFFTILILNAYFYARFYVFYKSIAKYDFSIRESLRKITYELELNTEIYKTYNFCVTPLAILLVAALFGSQSVSKYILQILTSDAFLSSGGVLWFVLSAIVSIIITYAIHVYYIKSLYGKHIAELKQIIDDLGSET</sequence>
<dbReference type="RefSeq" id="WP_377024151.1">
    <property type="nucleotide sequence ID" value="NZ_JBHLTS010000052.1"/>
</dbReference>
<proteinExistence type="predicted"/>
<name>A0ABV6LA58_9SPHI</name>
<feature type="transmembrane region" description="Helical" evidence="1">
    <location>
        <begin position="165"/>
        <end position="187"/>
    </location>
</feature>
<organism evidence="2 3">
    <name type="scientific">Mucilaginibacter angelicae</name>
    <dbReference type="NCBI Taxonomy" id="869718"/>
    <lineage>
        <taxon>Bacteria</taxon>
        <taxon>Pseudomonadati</taxon>
        <taxon>Bacteroidota</taxon>
        <taxon>Sphingobacteriia</taxon>
        <taxon>Sphingobacteriales</taxon>
        <taxon>Sphingobacteriaceae</taxon>
        <taxon>Mucilaginibacter</taxon>
    </lineage>
</organism>
<evidence type="ECO:0000256" key="1">
    <source>
        <dbReference type="SAM" id="Phobius"/>
    </source>
</evidence>
<feature type="transmembrane region" description="Helical" evidence="1">
    <location>
        <begin position="43"/>
        <end position="60"/>
    </location>
</feature>
<feature type="transmembrane region" description="Helical" evidence="1">
    <location>
        <begin position="125"/>
        <end position="145"/>
    </location>
</feature>
<accession>A0ABV6LA58</accession>
<comment type="caution">
    <text evidence="2">The sequence shown here is derived from an EMBL/GenBank/DDBJ whole genome shotgun (WGS) entry which is preliminary data.</text>
</comment>
<dbReference type="EMBL" id="JBHLTS010000052">
    <property type="protein sequence ID" value="MFC0516365.1"/>
    <property type="molecule type" value="Genomic_DNA"/>
</dbReference>
<feature type="transmembrane region" description="Helical" evidence="1">
    <location>
        <begin position="66"/>
        <end position="88"/>
    </location>
</feature>
<gene>
    <name evidence="2" type="ORF">ACFFGT_19315</name>
</gene>
<evidence type="ECO:0000313" key="3">
    <source>
        <dbReference type="Proteomes" id="UP001589828"/>
    </source>
</evidence>